<proteinExistence type="predicted"/>
<feature type="compositionally biased region" description="Low complexity" evidence="1">
    <location>
        <begin position="269"/>
        <end position="279"/>
    </location>
</feature>
<feature type="region of interest" description="Disordered" evidence="1">
    <location>
        <begin position="238"/>
        <end position="283"/>
    </location>
</feature>
<dbReference type="Proteomes" id="UP000606974">
    <property type="component" value="Unassembled WGS sequence"/>
</dbReference>
<gene>
    <name evidence="2" type="ORF">GJ744_010961</name>
</gene>
<keyword evidence="3" id="KW-1185">Reference proteome</keyword>
<comment type="caution">
    <text evidence="2">The sequence shown here is derived from an EMBL/GenBank/DDBJ whole genome shotgun (WGS) entry which is preliminary data.</text>
</comment>
<evidence type="ECO:0000313" key="2">
    <source>
        <dbReference type="EMBL" id="KAF7507033.1"/>
    </source>
</evidence>
<dbReference type="EMBL" id="JAACFV010000075">
    <property type="protein sequence ID" value="KAF7507033.1"/>
    <property type="molecule type" value="Genomic_DNA"/>
</dbReference>
<evidence type="ECO:0000256" key="1">
    <source>
        <dbReference type="SAM" id="MobiDB-lite"/>
    </source>
</evidence>
<evidence type="ECO:0000313" key="3">
    <source>
        <dbReference type="Proteomes" id="UP000606974"/>
    </source>
</evidence>
<dbReference type="OrthoDB" id="439192at2759"/>
<accession>A0A8H7ADB9</accession>
<sequence>MTSSYTQESEKDRIKPLRGTEDYFLWAQLMEIRLGKNEAWKPIITEPPVNRGRDEAPIVVEDFQEQYDQLGLPEEDTTRWNKRQWEIAYTRYKEDIRRYNEWQKKELFARSETMERLSPHVQKEIGVQTNAKDLWNALKRRYSVPLITEQLKAFQELMRIDRSAYPDVRRYTTAMNSAFNHLTHNLRFNLAPEFLSMYYLYKEASNSASDWSKFLDKHRTGTVLDAPEDICTTLHGLEDQSSKAKKPAAAPASVNILQGKKRRNDSHGGRQSKQQKQGSTCSECQKSHILNEGQVCWYKHPEKAPESWQKKHPHLMTH</sequence>
<evidence type="ECO:0008006" key="4">
    <source>
        <dbReference type="Google" id="ProtNLM"/>
    </source>
</evidence>
<protein>
    <recommendedName>
        <fullName evidence="4">DUF4219 domain-containing protein</fullName>
    </recommendedName>
</protein>
<organism evidence="2 3">
    <name type="scientific">Endocarpon pusillum</name>
    <dbReference type="NCBI Taxonomy" id="364733"/>
    <lineage>
        <taxon>Eukaryota</taxon>
        <taxon>Fungi</taxon>
        <taxon>Dikarya</taxon>
        <taxon>Ascomycota</taxon>
        <taxon>Pezizomycotina</taxon>
        <taxon>Eurotiomycetes</taxon>
        <taxon>Chaetothyriomycetidae</taxon>
        <taxon>Verrucariales</taxon>
        <taxon>Verrucariaceae</taxon>
        <taxon>Endocarpon</taxon>
    </lineage>
</organism>
<reference evidence="2" key="1">
    <citation type="submission" date="2020-02" db="EMBL/GenBank/DDBJ databases">
        <authorList>
            <person name="Palmer J.M."/>
        </authorList>
    </citation>
    <scope>NUCLEOTIDE SEQUENCE</scope>
    <source>
        <strain evidence="2">EPUS1.4</strain>
        <tissue evidence="2">Thallus</tissue>
    </source>
</reference>
<dbReference type="AlphaFoldDB" id="A0A8H7ADB9"/>
<name>A0A8H7ADB9_9EURO</name>